<sequence>MKLVLSPKFKDFLTTRTRRDYLEGTTAAGKTTVGIFKFMMMVADSDLKFHVIAGADLGTVEKNVINSELGLIAQMEGLADYYPKGQGKISLPHIKYRTRKGMKIIYVCGFDNKARWKKVLGSQSGCVYIDEVNTADMEFLREITHRCKYMMTTSNPDAPDKPVYKEFINHSRPLKRYAADYPVELLAELKEEPVKGYVHWYFTFYDNASMTPEDIQEKIDAVPKGTKMYKNKIQGLRGKATGLVFCNFSKKHHVITKEQAKKYIRSTGQQTEWFEYFTSGLDTAYSTTSPDTIAMSFVGITNKGRCIVLDERVYNNASQTVPIAPSDTVVNYVAFLERNRKEWGGLARNVFVDSADQATLTECAKYKRAHPECLYIFNNAYKKVTIIDRIMLQLGWMAYNEERQACYQVVDTCVNYIRELDNYSWKEDKDEEPEDANDHMINSTQYAWIPYKHKIGGRS</sequence>
<dbReference type="Gene3D" id="3.30.420.280">
    <property type="match status" value="1"/>
</dbReference>
<protein>
    <submittedName>
        <fullName evidence="1">Large terminase</fullName>
    </submittedName>
</protein>
<reference evidence="1" key="1">
    <citation type="journal article" date="2021" name="Proc. Natl. Acad. Sci. U.S.A.">
        <title>A Catalog of Tens of Thousands of Viruses from Human Metagenomes Reveals Hidden Associations with Chronic Diseases.</title>
        <authorList>
            <person name="Tisza M.J."/>
            <person name="Buck C.B."/>
        </authorList>
    </citation>
    <scope>NUCLEOTIDE SEQUENCE</scope>
    <source>
        <strain evidence="1">Ctr4Z12</strain>
    </source>
</reference>
<dbReference type="EMBL" id="BK015818">
    <property type="protein sequence ID" value="DAE26430.1"/>
    <property type="molecule type" value="Genomic_DNA"/>
</dbReference>
<name>A0A8S5R4P8_9CAUD</name>
<accession>A0A8S5R4P8</accession>
<proteinExistence type="predicted"/>
<dbReference type="Gene3D" id="3.40.50.300">
    <property type="entry name" value="P-loop containing nucleotide triphosphate hydrolases"/>
    <property type="match status" value="1"/>
</dbReference>
<evidence type="ECO:0000313" key="1">
    <source>
        <dbReference type="EMBL" id="DAE26430.1"/>
    </source>
</evidence>
<organism evidence="1">
    <name type="scientific">Siphoviridae sp. ctr4Z12</name>
    <dbReference type="NCBI Taxonomy" id="2827280"/>
    <lineage>
        <taxon>Viruses</taxon>
        <taxon>Duplodnaviria</taxon>
        <taxon>Heunggongvirae</taxon>
        <taxon>Uroviricota</taxon>
        <taxon>Caudoviricetes</taxon>
    </lineage>
</organism>
<dbReference type="InterPro" id="IPR027417">
    <property type="entry name" value="P-loop_NTPase"/>
</dbReference>